<reference evidence="2 3" key="1">
    <citation type="submission" date="2018-08" db="EMBL/GenBank/DDBJ databases">
        <title>A genome reference for cultivated species of the human gut microbiota.</title>
        <authorList>
            <person name="Zou Y."/>
            <person name="Xue W."/>
            <person name="Luo G."/>
        </authorList>
    </citation>
    <scope>NUCLEOTIDE SEQUENCE [LARGE SCALE GENOMIC DNA]</scope>
    <source>
        <strain evidence="2 3">AF43-2</strain>
    </source>
</reference>
<protein>
    <submittedName>
        <fullName evidence="2">Tetratricopeptide repeat protein</fullName>
    </submittedName>
</protein>
<name>A0AA93BM53_9BACT</name>
<gene>
    <name evidence="2" type="ORF">DW064_04160</name>
</gene>
<sequence length="183" mass="21468">MTNKIKILLLATLFYTSCNSSKYPKSLVEIDSLCYSNPQLALTKLEQIGNNFDTTQTAYWMYYNLLKLKAQEKTCTPHPNLGKINLLKSYYERNDDKKLLPEIYYLTGTTYLDLHDSPQALEYFHKTLNECKDIRLKGLTYAQMGYILLYQGNFSSAIDFYKKSYHIDLIRNDIKDKYMILET</sequence>
<dbReference type="PROSITE" id="PS50005">
    <property type="entry name" value="TPR"/>
    <property type="match status" value="1"/>
</dbReference>
<dbReference type="InterPro" id="IPR019734">
    <property type="entry name" value="TPR_rpt"/>
</dbReference>
<evidence type="ECO:0000256" key="1">
    <source>
        <dbReference type="PROSITE-ProRule" id="PRU00339"/>
    </source>
</evidence>
<dbReference type="Proteomes" id="UP000284562">
    <property type="component" value="Unassembled WGS sequence"/>
</dbReference>
<proteinExistence type="predicted"/>
<organism evidence="2 3">
    <name type="scientific">Segatella copri</name>
    <dbReference type="NCBI Taxonomy" id="165179"/>
    <lineage>
        <taxon>Bacteria</taxon>
        <taxon>Pseudomonadati</taxon>
        <taxon>Bacteroidota</taxon>
        <taxon>Bacteroidia</taxon>
        <taxon>Bacteroidales</taxon>
        <taxon>Prevotellaceae</taxon>
        <taxon>Segatella</taxon>
    </lineage>
</organism>
<dbReference type="AlphaFoldDB" id="A0AA93BM53"/>
<dbReference type="SMART" id="SM00028">
    <property type="entry name" value="TPR"/>
    <property type="match status" value="2"/>
</dbReference>
<dbReference type="InterPro" id="IPR011990">
    <property type="entry name" value="TPR-like_helical_dom_sf"/>
</dbReference>
<keyword evidence="1" id="KW-0802">TPR repeat</keyword>
<evidence type="ECO:0000313" key="2">
    <source>
        <dbReference type="EMBL" id="RHK49407.1"/>
    </source>
</evidence>
<comment type="caution">
    <text evidence="2">The sequence shown here is derived from an EMBL/GenBank/DDBJ whole genome shotgun (WGS) entry which is preliminary data.</text>
</comment>
<dbReference type="EMBL" id="QRNN01000010">
    <property type="protein sequence ID" value="RHK49407.1"/>
    <property type="molecule type" value="Genomic_DNA"/>
</dbReference>
<dbReference type="Gene3D" id="1.25.40.10">
    <property type="entry name" value="Tetratricopeptide repeat domain"/>
    <property type="match status" value="1"/>
</dbReference>
<accession>A0AA93BM53</accession>
<feature type="repeat" description="TPR" evidence="1">
    <location>
        <begin position="101"/>
        <end position="134"/>
    </location>
</feature>
<dbReference type="SUPFAM" id="SSF48452">
    <property type="entry name" value="TPR-like"/>
    <property type="match status" value="1"/>
</dbReference>
<evidence type="ECO:0000313" key="3">
    <source>
        <dbReference type="Proteomes" id="UP000284562"/>
    </source>
</evidence>